<keyword evidence="4" id="KW-1185">Reference proteome</keyword>
<dbReference type="InterPro" id="IPR031100">
    <property type="entry name" value="LOG_fam"/>
</dbReference>
<keyword evidence="2" id="KW-0378">Hydrolase</keyword>
<dbReference type="Proteomes" id="UP001321186">
    <property type="component" value="Unassembled WGS sequence"/>
</dbReference>
<dbReference type="NCBIfam" id="TIGR00730">
    <property type="entry name" value="Rossman fold protein, TIGR00730 family"/>
    <property type="match status" value="1"/>
</dbReference>
<protein>
    <recommendedName>
        <fullName evidence="2">Cytokinin riboside 5'-monophosphate phosphoribohydrolase</fullName>
        <ecNumber evidence="2">3.2.2.n1</ecNumber>
    </recommendedName>
</protein>
<dbReference type="PANTHER" id="PTHR43393:SF3">
    <property type="entry name" value="LYSINE DECARBOXYLASE-LIKE PROTEIN"/>
    <property type="match status" value="1"/>
</dbReference>
<dbReference type="EC" id="3.2.2.n1" evidence="2"/>
<evidence type="ECO:0000256" key="2">
    <source>
        <dbReference type="RuleBase" id="RU363015"/>
    </source>
</evidence>
<proteinExistence type="inferred from homology"/>
<dbReference type="Pfam" id="PF03641">
    <property type="entry name" value="Lysine_decarbox"/>
    <property type="match status" value="1"/>
</dbReference>
<comment type="catalytic activity">
    <reaction evidence="1">
        <text>AMP + H2O = D-ribose 5-phosphate + adenine</text>
        <dbReference type="Rhea" id="RHEA:20129"/>
        <dbReference type="ChEBI" id="CHEBI:15377"/>
        <dbReference type="ChEBI" id="CHEBI:16708"/>
        <dbReference type="ChEBI" id="CHEBI:78346"/>
        <dbReference type="ChEBI" id="CHEBI:456215"/>
        <dbReference type="EC" id="3.2.2.4"/>
    </reaction>
</comment>
<comment type="caution">
    <text evidence="3">The sequence shown here is derived from an EMBL/GenBank/DDBJ whole genome shotgun (WGS) entry which is preliminary data.</text>
</comment>
<comment type="similarity">
    <text evidence="2">Belongs to the LOG family.</text>
</comment>
<organism evidence="3 4">
    <name type="scientific">Aquirufa ecclesiirivi</name>
    <dbReference type="NCBI Taxonomy" id="2715124"/>
    <lineage>
        <taxon>Bacteria</taxon>
        <taxon>Pseudomonadati</taxon>
        <taxon>Bacteroidota</taxon>
        <taxon>Cytophagia</taxon>
        <taxon>Cytophagales</taxon>
        <taxon>Flectobacillaceae</taxon>
        <taxon>Aquirufa</taxon>
    </lineage>
</organism>
<dbReference type="Gene3D" id="3.40.50.450">
    <property type="match status" value="1"/>
</dbReference>
<gene>
    <name evidence="3" type="ORF">G9H61_06425</name>
</gene>
<dbReference type="RefSeq" id="WP_269009945.1">
    <property type="nucleotide sequence ID" value="NZ_JAANOH010000002.1"/>
</dbReference>
<sequence length="245" mass="28000">MKWTNEFDFLKGPRARWKELIFSMEVLFQYIKGFRNLHFIGPCITIFGSARFDSAHSYYQTTEKLAGELSQLGFAIMTGGGPGIMEAANKGAMQAGGVSLGCNIELPFEQHANPYLDKFVTIRYFSVRKELLRKYSSGFVVMPGGLGTLDEFFEVITLIQTGKINHFPVVVMGLEYHEKLMAYFESLIKEETVSPGDFDYILFTDDIQMAINHIQTKSEKRVKPRENPNRPLWILGEKKIFKKKV</sequence>
<evidence type="ECO:0000313" key="3">
    <source>
        <dbReference type="EMBL" id="MCZ2475072.1"/>
    </source>
</evidence>
<accession>A0ABT4JFK7</accession>
<dbReference type="SUPFAM" id="SSF102405">
    <property type="entry name" value="MCP/YpsA-like"/>
    <property type="match status" value="1"/>
</dbReference>
<keyword evidence="2" id="KW-0203">Cytokinin biosynthesis</keyword>
<dbReference type="InterPro" id="IPR005269">
    <property type="entry name" value="LOG"/>
</dbReference>
<name>A0ABT4JFK7_9BACT</name>
<evidence type="ECO:0000313" key="4">
    <source>
        <dbReference type="Proteomes" id="UP001321186"/>
    </source>
</evidence>
<dbReference type="InterPro" id="IPR052341">
    <property type="entry name" value="LOG_family_nucleotidases"/>
</dbReference>
<dbReference type="PANTHER" id="PTHR43393">
    <property type="entry name" value="CYTOKININ RIBOSIDE 5'-MONOPHOSPHATE PHOSPHORIBOHYDROLASE"/>
    <property type="match status" value="1"/>
</dbReference>
<evidence type="ECO:0000256" key="1">
    <source>
        <dbReference type="ARBA" id="ARBA00000274"/>
    </source>
</evidence>
<dbReference type="EMBL" id="JAANOH010000002">
    <property type="protein sequence ID" value="MCZ2475072.1"/>
    <property type="molecule type" value="Genomic_DNA"/>
</dbReference>
<reference evidence="3 4" key="1">
    <citation type="submission" date="2020-03" db="EMBL/GenBank/DDBJ databases">
        <authorList>
            <person name="Pitt A."/>
            <person name="Hahn M.W."/>
        </authorList>
    </citation>
    <scope>NUCLEOTIDE SEQUENCE [LARGE SCALE GENOMIC DNA]</scope>
    <source>
        <strain evidence="3 4">5A-MARBSE</strain>
    </source>
</reference>